<protein>
    <submittedName>
        <fullName evidence="1">Uncharacterized protein</fullName>
    </submittedName>
</protein>
<name>F0Y851_AURAN</name>
<reference evidence="1 2" key="1">
    <citation type="journal article" date="2011" name="Proc. Natl. Acad. Sci. U.S.A.">
        <title>Niche of harmful alga Aureococcus anophagefferens revealed through ecogenomics.</title>
        <authorList>
            <person name="Gobler C.J."/>
            <person name="Berry D.L."/>
            <person name="Dyhrman S.T."/>
            <person name="Wilhelm S.W."/>
            <person name="Salamov A."/>
            <person name="Lobanov A.V."/>
            <person name="Zhang Y."/>
            <person name="Collier J.L."/>
            <person name="Wurch L.L."/>
            <person name="Kustka A.B."/>
            <person name="Dill B.D."/>
            <person name="Shah M."/>
            <person name="VerBerkmoes N.C."/>
            <person name="Kuo A."/>
            <person name="Terry A."/>
            <person name="Pangilinan J."/>
            <person name="Lindquist E.A."/>
            <person name="Lucas S."/>
            <person name="Paulsen I.T."/>
            <person name="Hattenrath-Lehmann T.K."/>
            <person name="Talmage S.C."/>
            <person name="Walker E.A."/>
            <person name="Koch F."/>
            <person name="Burson A.M."/>
            <person name="Marcoval M.A."/>
            <person name="Tang Y.Z."/>
            <person name="Lecleir G.R."/>
            <person name="Coyne K.J."/>
            <person name="Berg G.M."/>
            <person name="Bertrand E.M."/>
            <person name="Saito M.A."/>
            <person name="Gladyshev V.N."/>
            <person name="Grigoriev I.V."/>
        </authorList>
    </citation>
    <scope>NUCLEOTIDE SEQUENCE [LARGE SCALE GENOMIC DNA]</scope>
    <source>
        <strain evidence="2">CCMP 1984</strain>
    </source>
</reference>
<dbReference type="RefSeq" id="XP_009036758.1">
    <property type="nucleotide sequence ID" value="XM_009038510.1"/>
</dbReference>
<dbReference type="OrthoDB" id="10600399at2759"/>
<accession>F0Y851</accession>
<dbReference type="Proteomes" id="UP000002729">
    <property type="component" value="Unassembled WGS sequence"/>
</dbReference>
<evidence type="ECO:0000313" key="2">
    <source>
        <dbReference type="Proteomes" id="UP000002729"/>
    </source>
</evidence>
<evidence type="ECO:0000313" key="1">
    <source>
        <dbReference type="EMBL" id="EGB08774.1"/>
    </source>
</evidence>
<dbReference type="EMBL" id="GL833127">
    <property type="protein sequence ID" value="EGB08774.1"/>
    <property type="molecule type" value="Genomic_DNA"/>
</dbReference>
<dbReference type="AlphaFoldDB" id="F0Y851"/>
<keyword evidence="2" id="KW-1185">Reference proteome</keyword>
<proteinExistence type="predicted"/>
<dbReference type="InParanoid" id="F0Y851"/>
<organism evidence="2">
    <name type="scientific">Aureococcus anophagefferens</name>
    <name type="common">Harmful bloom alga</name>
    <dbReference type="NCBI Taxonomy" id="44056"/>
    <lineage>
        <taxon>Eukaryota</taxon>
        <taxon>Sar</taxon>
        <taxon>Stramenopiles</taxon>
        <taxon>Ochrophyta</taxon>
        <taxon>Pelagophyceae</taxon>
        <taxon>Pelagomonadales</taxon>
        <taxon>Pelagomonadaceae</taxon>
        <taxon>Aureococcus</taxon>
    </lineage>
</organism>
<dbReference type="GeneID" id="20224551"/>
<gene>
    <name evidence="1" type="ORF">AURANDRAFT_63883</name>
</gene>
<dbReference type="KEGG" id="aaf:AURANDRAFT_63883"/>
<sequence>MPCLDLQRPTLPPRLFHLHLSKMNGRSVLDRAPGVTGLPRCPWTRSSGGTSTFRRGDALRDRLRSAAGTRASRCVTSFETHWDAAVDMAMGDGGPAPLFLTVLRAPLAWAVSKVRHKTRRHVEACARAGAFEAPTPRCGDIDFRRFGLLHLGPLAPADRVAGCDGAAAPRAWTARQRIDVAVARLEASVFGVQEHMEATYCLWKYQFGAAAHGTKFRRECDCRGAARRGAARDEELRIAAAKHQENATLESFLRAERGLAEYARLYARADELFRDRCDAVEAATSVKLLCDDSYVVSPAPTAPTAAPTARPAPARKAVAVASDGARAPRRAAAGTSLVGLATMAAELAILAGLVAASL</sequence>